<organism evidence="3 4">
    <name type="scientific">Sphingomonas parva</name>
    <dbReference type="NCBI Taxonomy" id="2555898"/>
    <lineage>
        <taxon>Bacteria</taxon>
        <taxon>Pseudomonadati</taxon>
        <taxon>Pseudomonadota</taxon>
        <taxon>Alphaproteobacteria</taxon>
        <taxon>Sphingomonadales</taxon>
        <taxon>Sphingomonadaceae</taxon>
        <taxon>Sphingomonas</taxon>
    </lineage>
</organism>
<dbReference type="Gene3D" id="3.30.750.44">
    <property type="match status" value="1"/>
</dbReference>
<keyword evidence="1" id="KW-0732">Signal</keyword>
<dbReference type="AlphaFoldDB" id="A0A4Y8ZSI0"/>
<dbReference type="PANTHER" id="PTHR11261:SF3">
    <property type="entry name" value="RETINOL-BINDING PROTEIN 3"/>
    <property type="match status" value="1"/>
</dbReference>
<feature type="signal peptide" evidence="1">
    <location>
        <begin position="1"/>
        <end position="19"/>
    </location>
</feature>
<dbReference type="Pfam" id="PF11918">
    <property type="entry name" value="Peptidase_S41_N"/>
    <property type="match status" value="1"/>
</dbReference>
<evidence type="ECO:0000259" key="2">
    <source>
        <dbReference type="SMART" id="SM00245"/>
    </source>
</evidence>
<proteinExistence type="predicted"/>
<protein>
    <recommendedName>
        <fullName evidence="2">Tail specific protease domain-containing protein</fullName>
    </recommendedName>
</protein>
<dbReference type="Proteomes" id="UP000298213">
    <property type="component" value="Unassembled WGS sequence"/>
</dbReference>
<feature type="chain" id="PRO_5021499154" description="Tail specific protease domain-containing protein" evidence="1">
    <location>
        <begin position="20"/>
        <end position="385"/>
    </location>
</feature>
<dbReference type="EMBL" id="SPDV01000018">
    <property type="protein sequence ID" value="TFI58252.1"/>
    <property type="molecule type" value="Genomic_DNA"/>
</dbReference>
<dbReference type="InterPro" id="IPR029045">
    <property type="entry name" value="ClpP/crotonase-like_dom_sf"/>
</dbReference>
<evidence type="ECO:0000313" key="3">
    <source>
        <dbReference type="EMBL" id="TFI58252.1"/>
    </source>
</evidence>
<dbReference type="GO" id="GO:0008236">
    <property type="term" value="F:serine-type peptidase activity"/>
    <property type="evidence" value="ECO:0007669"/>
    <property type="project" value="InterPro"/>
</dbReference>
<accession>A0A4Y8ZSI0</accession>
<keyword evidence="4" id="KW-1185">Reference proteome</keyword>
<dbReference type="Gene3D" id="3.90.226.10">
    <property type="entry name" value="2-enoyl-CoA Hydratase, Chain A, domain 1"/>
    <property type="match status" value="1"/>
</dbReference>
<evidence type="ECO:0000313" key="4">
    <source>
        <dbReference type="Proteomes" id="UP000298213"/>
    </source>
</evidence>
<dbReference type="RefSeq" id="WP_135086558.1">
    <property type="nucleotide sequence ID" value="NZ_SPDV01000018.1"/>
</dbReference>
<reference evidence="3 4" key="1">
    <citation type="submission" date="2019-03" db="EMBL/GenBank/DDBJ databases">
        <title>Genome sequence of Sphingomonas sp. 17J27-24.</title>
        <authorList>
            <person name="Kim M."/>
            <person name="Maeng S."/>
            <person name="Sathiyaraj S."/>
        </authorList>
    </citation>
    <scope>NUCLEOTIDE SEQUENCE [LARGE SCALE GENOMIC DNA]</scope>
    <source>
        <strain evidence="3 4">17J27-24</strain>
    </source>
</reference>
<gene>
    <name evidence="3" type="ORF">E2493_10705</name>
</gene>
<sequence>MRFAVGALVGAALSVTALAQSGAPAPAAPAPASDDPASPIAAEEARGAALDLARTLEENYVFPEIARNYAATLREKTAAGAYDGLGTAGAFAERVSADLRAVSPDNHLRLHVARVPEGGGPVSIRRPALAGGPAGAPAPRRPTQAIEEQRWLAPGIAYIRFTGFPRDEAVTKAAQAFMADHAEAETLIFDIRTHGGGGLDQMDAIFPYLFAKPTPLVTMDTRAAVEAGRGGPLDDSPTLTREVAGDDIVRRVHRAIPHPSETRLFDARVFVLTSGFTASAAEHFALAMKRSGRATLIGTSTGGAGHYGGLRPIGRRFAAFVPVGRTYDPDTGKGWEGDGVAPHVAVPAERALAEALLRSGLSAAEADRIAAEVKVEGSMERRRRG</sequence>
<feature type="domain" description="Tail specific protease" evidence="2">
    <location>
        <begin position="117"/>
        <end position="347"/>
    </location>
</feature>
<dbReference type="InterPro" id="IPR005151">
    <property type="entry name" value="Tail-specific_protease"/>
</dbReference>
<dbReference type="CDD" id="cd07563">
    <property type="entry name" value="Peptidase_S41_IRBP"/>
    <property type="match status" value="1"/>
</dbReference>
<name>A0A4Y8ZSI0_9SPHN</name>
<dbReference type="Pfam" id="PF03572">
    <property type="entry name" value="Peptidase_S41"/>
    <property type="match status" value="1"/>
</dbReference>
<dbReference type="OrthoDB" id="9758793at2"/>
<dbReference type="PANTHER" id="PTHR11261">
    <property type="entry name" value="INTERPHOTORECEPTOR RETINOID-BINDING PROTEIN"/>
    <property type="match status" value="1"/>
</dbReference>
<dbReference type="SMART" id="SM00245">
    <property type="entry name" value="TSPc"/>
    <property type="match status" value="1"/>
</dbReference>
<dbReference type="GO" id="GO:0006508">
    <property type="term" value="P:proteolysis"/>
    <property type="evidence" value="ECO:0007669"/>
    <property type="project" value="InterPro"/>
</dbReference>
<dbReference type="SUPFAM" id="SSF52096">
    <property type="entry name" value="ClpP/crotonase"/>
    <property type="match status" value="1"/>
</dbReference>
<evidence type="ECO:0000256" key="1">
    <source>
        <dbReference type="SAM" id="SignalP"/>
    </source>
</evidence>
<comment type="caution">
    <text evidence="3">The sequence shown here is derived from an EMBL/GenBank/DDBJ whole genome shotgun (WGS) entry which is preliminary data.</text>
</comment>